<keyword evidence="8" id="KW-1185">Reference proteome</keyword>
<keyword evidence="3 6" id="KW-0812">Transmembrane</keyword>
<dbReference type="GO" id="GO:0055085">
    <property type="term" value="P:transmembrane transport"/>
    <property type="evidence" value="ECO:0007669"/>
    <property type="project" value="TreeGrafter"/>
</dbReference>
<dbReference type="GO" id="GO:0016020">
    <property type="term" value="C:membrane"/>
    <property type="evidence" value="ECO:0007669"/>
    <property type="project" value="UniProtKB-SubCell"/>
</dbReference>
<evidence type="ECO:0000256" key="4">
    <source>
        <dbReference type="ARBA" id="ARBA00022989"/>
    </source>
</evidence>
<dbReference type="InterPro" id="IPR002549">
    <property type="entry name" value="AI-2E-like"/>
</dbReference>
<dbReference type="PANTHER" id="PTHR21716">
    <property type="entry name" value="TRANSMEMBRANE PROTEIN"/>
    <property type="match status" value="1"/>
</dbReference>
<feature type="transmembrane region" description="Helical" evidence="6">
    <location>
        <begin position="7"/>
        <end position="24"/>
    </location>
</feature>
<dbReference type="Proteomes" id="UP000558192">
    <property type="component" value="Unassembled WGS sequence"/>
</dbReference>
<dbReference type="AlphaFoldDB" id="A0A7X5Y7C0"/>
<sequence length="343" mass="35749">MPDALFIRRTLIVIALTALALLAWELREVLLMVFGAVVVATLFQSLAGVFRKARIPEGLSLALAVLTVVLVVAICLALFGAQLVSQYEQIRETLPKAWAAVQQRLEGFGLSGQLEQLKGGGGGGGFASTAGSFVMSLGGGLADALLIVVGGVFLAASPRFYRAGLVKLVPEGKRSLTADAIGDSGTALKLWLKAQLVTMAAVGIATGLGLWLVGADNALALGLLAALLEFIPFIGPILAAIPAILIAAAVDPQMALWVAGVYLVVQQLEGYVFSPLLQQWAVDLPGAVLLFSLLGMGTLFGALGVVFAAPLTVVLYVLVKKLYVREALHTPTPIPGEDQTEQG</sequence>
<comment type="subcellular location">
    <subcellularLocation>
        <location evidence="1">Membrane</location>
        <topology evidence="1">Multi-pass membrane protein</topology>
    </subcellularLocation>
</comment>
<dbReference type="Pfam" id="PF01594">
    <property type="entry name" value="AI-2E_transport"/>
    <property type="match status" value="1"/>
</dbReference>
<keyword evidence="4 6" id="KW-1133">Transmembrane helix</keyword>
<evidence type="ECO:0000256" key="5">
    <source>
        <dbReference type="ARBA" id="ARBA00023136"/>
    </source>
</evidence>
<protein>
    <submittedName>
        <fullName evidence="7">Putative PurR-regulated permease PerM</fullName>
    </submittedName>
</protein>
<evidence type="ECO:0000256" key="2">
    <source>
        <dbReference type="ARBA" id="ARBA00009773"/>
    </source>
</evidence>
<accession>A0A7X5Y7C0</accession>
<comment type="similarity">
    <text evidence="2">Belongs to the autoinducer-2 exporter (AI-2E) (TC 2.A.86) family.</text>
</comment>
<feature type="transmembrane region" description="Helical" evidence="6">
    <location>
        <begin position="30"/>
        <end position="49"/>
    </location>
</feature>
<evidence type="ECO:0000313" key="7">
    <source>
        <dbReference type="EMBL" id="NJC06553.1"/>
    </source>
</evidence>
<name>A0A7X5Y7C0_9SPHN</name>
<gene>
    <name evidence="7" type="ORF">GGQ97_002346</name>
</gene>
<feature type="transmembrane region" description="Helical" evidence="6">
    <location>
        <begin position="133"/>
        <end position="156"/>
    </location>
</feature>
<evidence type="ECO:0000256" key="1">
    <source>
        <dbReference type="ARBA" id="ARBA00004141"/>
    </source>
</evidence>
<dbReference type="RefSeq" id="WP_168069842.1">
    <property type="nucleotide sequence ID" value="NZ_JAATJC010000001.1"/>
</dbReference>
<feature type="transmembrane region" description="Helical" evidence="6">
    <location>
        <begin position="219"/>
        <end position="247"/>
    </location>
</feature>
<reference evidence="7 8" key="1">
    <citation type="submission" date="2020-03" db="EMBL/GenBank/DDBJ databases">
        <title>Genomic Encyclopedia of Type Strains, Phase IV (KMG-IV): sequencing the most valuable type-strain genomes for metagenomic binning, comparative biology and taxonomic classification.</title>
        <authorList>
            <person name="Goeker M."/>
        </authorList>
    </citation>
    <scope>NUCLEOTIDE SEQUENCE [LARGE SCALE GENOMIC DNA]</scope>
    <source>
        <strain evidence="7 8">DSM 16846</strain>
    </source>
</reference>
<comment type="caution">
    <text evidence="7">The sequence shown here is derived from an EMBL/GenBank/DDBJ whole genome shotgun (WGS) entry which is preliminary data.</text>
</comment>
<feature type="transmembrane region" description="Helical" evidence="6">
    <location>
        <begin position="254"/>
        <end position="274"/>
    </location>
</feature>
<feature type="transmembrane region" description="Helical" evidence="6">
    <location>
        <begin position="61"/>
        <end position="84"/>
    </location>
</feature>
<evidence type="ECO:0000256" key="6">
    <source>
        <dbReference type="SAM" id="Phobius"/>
    </source>
</evidence>
<evidence type="ECO:0000256" key="3">
    <source>
        <dbReference type="ARBA" id="ARBA00022692"/>
    </source>
</evidence>
<keyword evidence="5 6" id="KW-0472">Membrane</keyword>
<feature type="transmembrane region" description="Helical" evidence="6">
    <location>
        <begin position="196"/>
        <end position="213"/>
    </location>
</feature>
<organism evidence="7 8">
    <name type="scientific">Sphingomonas kaistensis</name>
    <dbReference type="NCBI Taxonomy" id="298708"/>
    <lineage>
        <taxon>Bacteria</taxon>
        <taxon>Pseudomonadati</taxon>
        <taxon>Pseudomonadota</taxon>
        <taxon>Alphaproteobacteria</taxon>
        <taxon>Sphingomonadales</taxon>
        <taxon>Sphingomonadaceae</taxon>
        <taxon>Sphingomonas</taxon>
    </lineage>
</organism>
<feature type="transmembrane region" description="Helical" evidence="6">
    <location>
        <begin position="286"/>
        <end position="319"/>
    </location>
</feature>
<dbReference type="EMBL" id="JAATJC010000001">
    <property type="protein sequence ID" value="NJC06553.1"/>
    <property type="molecule type" value="Genomic_DNA"/>
</dbReference>
<dbReference type="PANTHER" id="PTHR21716:SF62">
    <property type="entry name" value="TRANSPORT PROTEIN YDBI-RELATED"/>
    <property type="match status" value="1"/>
</dbReference>
<evidence type="ECO:0000313" key="8">
    <source>
        <dbReference type="Proteomes" id="UP000558192"/>
    </source>
</evidence>
<proteinExistence type="inferred from homology"/>